<evidence type="ECO:0000256" key="5">
    <source>
        <dbReference type="ARBA" id="ARBA00022989"/>
    </source>
</evidence>
<organism evidence="9 10">
    <name type="scientific">Nitrolancea hollandica Lb</name>
    <dbReference type="NCBI Taxonomy" id="1129897"/>
    <lineage>
        <taxon>Bacteria</taxon>
        <taxon>Pseudomonadati</taxon>
        <taxon>Thermomicrobiota</taxon>
        <taxon>Thermomicrobia</taxon>
        <taxon>Sphaerobacterales</taxon>
        <taxon>Sphaerobacterineae</taxon>
        <taxon>Sphaerobacteraceae</taxon>
        <taxon>Nitrolancea</taxon>
    </lineage>
</organism>
<dbReference type="GO" id="GO:0034755">
    <property type="term" value="P:iron ion transmembrane transport"/>
    <property type="evidence" value="ECO:0007669"/>
    <property type="project" value="TreeGrafter"/>
</dbReference>
<dbReference type="Pfam" id="PF01566">
    <property type="entry name" value="Nramp"/>
    <property type="match status" value="1"/>
</dbReference>
<keyword evidence="5 8" id="KW-1133">Transmembrane helix</keyword>
<protein>
    <submittedName>
        <fullName evidence="9">Natural resistance-associated macrophage protein</fullName>
    </submittedName>
</protein>
<gene>
    <name evidence="9" type="ORF">NITHO_850007</name>
</gene>
<feature type="transmembrane region" description="Helical" evidence="8">
    <location>
        <begin position="424"/>
        <end position="444"/>
    </location>
</feature>
<sequence>MTSDPIPDHGQGATPRPGNAPPYPASPSRSSHSIQDFFKWLGPGLISGAADDDPTGIATYAQAGARTGYALLWTCLLTVPMMVAVQYMAAKVAVVHQDGLSGVIREHYPRPLLYGAVIALMTANVINAGADLGALAAALNLILPVPAWVLVLPITLLILGFLVLGSFRLIENTFKWLTLALLAYIGSAFLAHPDVSEVLRGTFIPTIHTNSEFLMLLLATLGGNVSPYLFFWQADLEVAGQRVRRVRHVSRLELTADLQRVAWDTTTGMVFSNIIIYFIEIATAATLFMVGQRNVASASQAAEALRPLLGNGATLLWAIGMIGSGLLAVPALTGSVADAVASTFGWPHGLDQKFARARRFYLVLAIAMGLAMLINFLGMNPIRALVLAGAVNGIITPPLLVLLIRIANMPDVMGDRVNGRWLNLAGWATAATMSVVAVALLLSFL</sequence>
<dbReference type="Proteomes" id="UP000004221">
    <property type="component" value="Unassembled WGS sequence"/>
</dbReference>
<keyword evidence="10" id="KW-1185">Reference proteome</keyword>
<feature type="transmembrane region" description="Helical" evidence="8">
    <location>
        <begin position="70"/>
        <end position="90"/>
    </location>
</feature>
<dbReference type="GO" id="GO:0015293">
    <property type="term" value="F:symporter activity"/>
    <property type="evidence" value="ECO:0007669"/>
    <property type="project" value="UniProtKB-KW"/>
</dbReference>
<dbReference type="OrthoDB" id="141480at2"/>
<feature type="transmembrane region" description="Helical" evidence="8">
    <location>
        <begin position="213"/>
        <end position="232"/>
    </location>
</feature>
<proteinExistence type="predicted"/>
<reference evidence="9 10" key="1">
    <citation type="journal article" date="2012" name="ISME J.">
        <title>Nitrification expanded: discovery, physiology and genomics of a nitrite-oxidizing bacterium from the phylum Chloroflexi.</title>
        <authorList>
            <person name="Sorokin D.Y."/>
            <person name="Lucker S."/>
            <person name="Vejmelkova D."/>
            <person name="Kostrikina N.A."/>
            <person name="Kleerebezem R."/>
            <person name="Rijpstra W.I."/>
            <person name="Damste J.S."/>
            <person name="Le Paslier D."/>
            <person name="Muyzer G."/>
            <person name="Wagner M."/>
            <person name="van Loosdrecht M.C."/>
            <person name="Daims H."/>
        </authorList>
    </citation>
    <scope>NUCLEOTIDE SEQUENCE [LARGE SCALE GENOMIC DNA]</scope>
    <source>
        <strain evidence="10">none</strain>
    </source>
</reference>
<keyword evidence="3 8" id="KW-0812">Transmembrane</keyword>
<comment type="subcellular location">
    <subcellularLocation>
        <location evidence="1">Membrane</location>
        <topology evidence="1">Multi-pass membrane protein</topology>
    </subcellularLocation>
</comment>
<evidence type="ECO:0000256" key="7">
    <source>
        <dbReference type="SAM" id="MobiDB-lite"/>
    </source>
</evidence>
<keyword evidence="4" id="KW-0769">Symport</keyword>
<dbReference type="GO" id="GO:0015086">
    <property type="term" value="F:cadmium ion transmembrane transporter activity"/>
    <property type="evidence" value="ECO:0007669"/>
    <property type="project" value="TreeGrafter"/>
</dbReference>
<feature type="transmembrane region" description="Helical" evidence="8">
    <location>
        <begin position="111"/>
        <end position="139"/>
    </location>
</feature>
<feature type="region of interest" description="Disordered" evidence="7">
    <location>
        <begin position="1"/>
        <end position="31"/>
    </location>
</feature>
<keyword evidence="6 8" id="KW-0472">Membrane</keyword>
<dbReference type="PANTHER" id="PTHR11706:SF33">
    <property type="entry name" value="NATURAL RESISTANCE-ASSOCIATED MACROPHAGE PROTEIN 2"/>
    <property type="match status" value="1"/>
</dbReference>
<dbReference type="GO" id="GO:0005886">
    <property type="term" value="C:plasma membrane"/>
    <property type="evidence" value="ECO:0007669"/>
    <property type="project" value="TreeGrafter"/>
</dbReference>
<evidence type="ECO:0000256" key="4">
    <source>
        <dbReference type="ARBA" id="ARBA00022847"/>
    </source>
</evidence>
<feature type="transmembrane region" description="Helical" evidence="8">
    <location>
        <begin position="176"/>
        <end position="193"/>
    </location>
</feature>
<feature type="transmembrane region" description="Helical" evidence="8">
    <location>
        <begin position="384"/>
        <end position="404"/>
    </location>
</feature>
<feature type="transmembrane region" description="Helical" evidence="8">
    <location>
        <begin position="270"/>
        <end position="290"/>
    </location>
</feature>
<evidence type="ECO:0000313" key="10">
    <source>
        <dbReference type="Proteomes" id="UP000004221"/>
    </source>
</evidence>
<evidence type="ECO:0000256" key="3">
    <source>
        <dbReference type="ARBA" id="ARBA00022692"/>
    </source>
</evidence>
<dbReference type="PANTHER" id="PTHR11706">
    <property type="entry name" value="SOLUTE CARRIER PROTEIN FAMILY 11 MEMBER"/>
    <property type="match status" value="1"/>
</dbReference>
<name>I4END1_9BACT</name>
<feature type="transmembrane region" description="Helical" evidence="8">
    <location>
        <begin position="145"/>
        <end position="164"/>
    </location>
</feature>
<evidence type="ECO:0000256" key="2">
    <source>
        <dbReference type="ARBA" id="ARBA00022448"/>
    </source>
</evidence>
<feature type="transmembrane region" description="Helical" evidence="8">
    <location>
        <begin position="315"/>
        <end position="340"/>
    </location>
</feature>
<keyword evidence="2" id="KW-0813">Transport</keyword>
<dbReference type="EMBL" id="CAGS01000721">
    <property type="protein sequence ID" value="CCF86194.1"/>
    <property type="molecule type" value="Genomic_DNA"/>
</dbReference>
<dbReference type="AlphaFoldDB" id="I4END1"/>
<evidence type="ECO:0000256" key="8">
    <source>
        <dbReference type="SAM" id="Phobius"/>
    </source>
</evidence>
<dbReference type="GO" id="GO:0005384">
    <property type="term" value="F:manganese ion transmembrane transporter activity"/>
    <property type="evidence" value="ECO:0007669"/>
    <property type="project" value="TreeGrafter"/>
</dbReference>
<comment type="caution">
    <text evidence="9">The sequence shown here is derived from an EMBL/GenBank/DDBJ whole genome shotgun (WGS) entry which is preliminary data.</text>
</comment>
<dbReference type="InterPro" id="IPR001046">
    <property type="entry name" value="NRAMP_fam"/>
</dbReference>
<evidence type="ECO:0000313" key="9">
    <source>
        <dbReference type="EMBL" id="CCF86194.1"/>
    </source>
</evidence>
<evidence type="ECO:0000256" key="1">
    <source>
        <dbReference type="ARBA" id="ARBA00004141"/>
    </source>
</evidence>
<evidence type="ECO:0000256" key="6">
    <source>
        <dbReference type="ARBA" id="ARBA00023136"/>
    </source>
</evidence>
<accession>I4END1</accession>
<feature type="transmembrane region" description="Helical" evidence="8">
    <location>
        <begin position="360"/>
        <end position="378"/>
    </location>
</feature>
<dbReference type="NCBIfam" id="NF037982">
    <property type="entry name" value="Nramp_1"/>
    <property type="match status" value="1"/>
</dbReference>